<dbReference type="SUPFAM" id="SSF47729">
    <property type="entry name" value="IHF-like DNA-binding proteins"/>
    <property type="match status" value="1"/>
</dbReference>
<sequence length="129" mass="13665">MAAKKKAAKKKSTAKKAAPAKKLTAIRAKMTKAQVVDSIAAETGMTKKEVASVFSSLGELITRHMKRNGSGEFQIPDTGVKIARVKKPKRKARMGRNPATGESIKIAAKPAHTGIKVTALKALKDTVSA</sequence>
<dbReference type="SMART" id="SM00411">
    <property type="entry name" value="BHL"/>
    <property type="match status" value="1"/>
</dbReference>
<feature type="region of interest" description="Disordered" evidence="12">
    <location>
        <begin position="1"/>
        <end position="21"/>
    </location>
</feature>
<proteinExistence type="inferred from homology"/>
<evidence type="ECO:0000256" key="3">
    <source>
        <dbReference type="ARBA" id="ARBA00011738"/>
    </source>
</evidence>
<comment type="similarity">
    <text evidence="2 11">Belongs to the bacterial histone-like protein family.</text>
</comment>
<evidence type="ECO:0000256" key="5">
    <source>
        <dbReference type="ARBA" id="ARBA00022705"/>
    </source>
</evidence>
<reference evidence="13 14" key="1">
    <citation type="journal article" date="2014" name="BMC Genomics">
        <title>The genome of the intracellular bacterium of the coastal bivalve, Solemya velum: a blueprint for thriving in and out of symbiosis.</title>
        <authorList>
            <person name="Dmytrenko O."/>
            <person name="Russell S.L."/>
            <person name="Loo W.T."/>
            <person name="Fontanez K.M."/>
            <person name="Liao L."/>
            <person name="Roeselers G."/>
            <person name="Sharma R."/>
            <person name="Stewart F.J."/>
            <person name="Newton I.L."/>
            <person name="Woyke T."/>
            <person name="Wu D."/>
            <person name="Lang J.M."/>
            <person name="Eisen J.A."/>
            <person name="Cavanaugh C.M."/>
        </authorList>
    </citation>
    <scope>NUCLEOTIDE SEQUENCE [LARGE SCALE GENOMIC DNA]</scope>
    <source>
        <strain evidence="13 14">WH</strain>
    </source>
</reference>
<dbReference type="InterPro" id="IPR000119">
    <property type="entry name" value="Hist_DNA-bd"/>
</dbReference>
<keyword evidence="14" id="KW-1185">Reference proteome</keyword>
<dbReference type="PANTHER" id="PTHR33175:SF13">
    <property type="entry name" value="HISTONE-LIKE PROTEIN"/>
    <property type="match status" value="1"/>
</dbReference>
<evidence type="ECO:0000256" key="6">
    <source>
        <dbReference type="ARBA" id="ARBA00022921"/>
    </source>
</evidence>
<dbReference type="OrthoDB" id="331625at2"/>
<evidence type="ECO:0000256" key="9">
    <source>
        <dbReference type="ARBA" id="ARBA00033227"/>
    </source>
</evidence>
<dbReference type="GO" id="GO:0006260">
    <property type="term" value="P:DNA replication"/>
    <property type="evidence" value="ECO:0007669"/>
    <property type="project" value="UniProtKB-KW"/>
</dbReference>
<dbReference type="EMBL" id="JRAA01000001">
    <property type="protein sequence ID" value="KHF26354.1"/>
    <property type="molecule type" value="Genomic_DNA"/>
</dbReference>
<dbReference type="STRING" id="2340.JV46_22230"/>
<keyword evidence="5" id="KW-0235">DNA replication</keyword>
<feature type="compositionally biased region" description="Basic residues" evidence="12">
    <location>
        <begin position="1"/>
        <end position="14"/>
    </location>
</feature>
<keyword evidence="6" id="KW-0426">Late protein</keyword>
<dbReference type="InterPro" id="IPR010992">
    <property type="entry name" value="IHF-like_DNA-bd_dom_sf"/>
</dbReference>
<dbReference type="eggNOG" id="COG0776">
    <property type="taxonomic scope" value="Bacteria"/>
</dbReference>
<evidence type="ECO:0000256" key="2">
    <source>
        <dbReference type="ARBA" id="ARBA00010529"/>
    </source>
</evidence>
<dbReference type="Gene3D" id="4.10.520.10">
    <property type="entry name" value="IHF-like DNA-binding proteins"/>
    <property type="match status" value="1"/>
</dbReference>
<evidence type="ECO:0000313" key="14">
    <source>
        <dbReference type="Proteomes" id="UP000030856"/>
    </source>
</evidence>
<protein>
    <recommendedName>
        <fullName evidence="4">Viral histone-like protein</fullName>
    </recommendedName>
    <alternativeName>
        <fullName evidence="9">DNA-binding protein pA104R</fullName>
    </alternativeName>
    <alternativeName>
        <fullName evidence="8">pA104R</fullName>
    </alternativeName>
</protein>
<dbReference type="AlphaFoldDB" id="A0A0B0HEQ5"/>
<evidence type="ECO:0000256" key="1">
    <source>
        <dbReference type="ARBA" id="ARBA00004328"/>
    </source>
</evidence>
<dbReference type="PANTHER" id="PTHR33175">
    <property type="entry name" value="DNA-BINDING PROTEIN HU"/>
    <property type="match status" value="1"/>
</dbReference>
<dbReference type="CDD" id="cd13834">
    <property type="entry name" value="HU_like"/>
    <property type="match status" value="1"/>
</dbReference>
<comment type="function">
    <text evidence="10">DNA-binding protein that plays a critical role in nucleoid compaction, genome replication and DNA replication and transcription. Binds to both ssDNA and dsDNA with a binding site covering about 15 nucleotides. Displays DNA-supercoiling activity only when associated with the viral DNA topoisomerase 2.</text>
</comment>
<dbReference type="GO" id="GO:0005829">
    <property type="term" value="C:cytosol"/>
    <property type="evidence" value="ECO:0007669"/>
    <property type="project" value="TreeGrafter"/>
</dbReference>
<comment type="caution">
    <text evidence="13">The sequence shown here is derived from an EMBL/GenBank/DDBJ whole genome shotgun (WGS) entry which is preliminary data.</text>
</comment>
<organism evidence="13 14">
    <name type="scientific">Solemya velum gill symbiont</name>
    <dbReference type="NCBI Taxonomy" id="2340"/>
    <lineage>
        <taxon>Bacteria</taxon>
        <taxon>Pseudomonadati</taxon>
        <taxon>Pseudomonadota</taxon>
        <taxon>Gammaproteobacteria</taxon>
        <taxon>sulfur-oxidizing symbionts</taxon>
    </lineage>
</organism>
<name>A0A0B0HEQ5_SOVGS</name>
<gene>
    <name evidence="13" type="ORF">JV46_22230</name>
</gene>
<dbReference type="GO" id="GO:0003677">
    <property type="term" value="F:DNA binding"/>
    <property type="evidence" value="ECO:0007669"/>
    <property type="project" value="UniProtKB-KW"/>
</dbReference>
<comment type="subcellular location">
    <subcellularLocation>
        <location evidence="1">Virion</location>
    </subcellularLocation>
</comment>
<dbReference type="GO" id="GO:0030527">
    <property type="term" value="F:structural constituent of chromatin"/>
    <property type="evidence" value="ECO:0007669"/>
    <property type="project" value="InterPro"/>
</dbReference>
<evidence type="ECO:0000256" key="11">
    <source>
        <dbReference type="RuleBase" id="RU003939"/>
    </source>
</evidence>
<evidence type="ECO:0000256" key="4">
    <source>
        <dbReference type="ARBA" id="ARBA00016145"/>
    </source>
</evidence>
<dbReference type="Proteomes" id="UP000030856">
    <property type="component" value="Unassembled WGS sequence"/>
</dbReference>
<evidence type="ECO:0000256" key="8">
    <source>
        <dbReference type="ARBA" id="ARBA00033120"/>
    </source>
</evidence>
<dbReference type="GeneID" id="86992020"/>
<evidence type="ECO:0000256" key="7">
    <source>
        <dbReference type="ARBA" id="ARBA00023125"/>
    </source>
</evidence>
<dbReference type="Pfam" id="PF00216">
    <property type="entry name" value="Bac_DNA_binding"/>
    <property type="match status" value="1"/>
</dbReference>
<dbReference type="RefSeq" id="WP_043116113.1">
    <property type="nucleotide sequence ID" value="NZ_JRAA01000001.1"/>
</dbReference>
<accession>A0A0B0HEQ5</accession>
<evidence type="ECO:0000313" key="13">
    <source>
        <dbReference type="EMBL" id="KHF26354.1"/>
    </source>
</evidence>
<evidence type="ECO:0000256" key="10">
    <source>
        <dbReference type="ARBA" id="ARBA00046140"/>
    </source>
</evidence>
<keyword evidence="7 13" id="KW-0238">DNA-binding</keyword>
<comment type="subunit">
    <text evidence="3">Homodimer.</text>
</comment>
<evidence type="ECO:0000256" key="12">
    <source>
        <dbReference type="SAM" id="MobiDB-lite"/>
    </source>
</evidence>